<dbReference type="InterPro" id="IPR052765">
    <property type="entry name" value="PGM-Related"/>
</dbReference>
<gene>
    <name evidence="2" type="ORF">HannXRQ_Chr14g0446491</name>
    <name evidence="1" type="ORF">HanXRQr2_Chr14g0648791</name>
</gene>
<evidence type="ECO:0000313" key="3">
    <source>
        <dbReference type="Proteomes" id="UP000215914"/>
    </source>
</evidence>
<sequence length="195" mass="22793">MKMIKDVRQRFGRFFYRFPEGESAADVISCLIYDGSDTDTYGLNIWEITFKNVQAFLNLYGETYIDMNRLNHDLSTDLNLIIVSHGVASRVFLMKWFKWTVEQFEYLHNFDNCEFRVMQLGSGGEYSLAVHHSDEQMQQWGLSPDMIAGQKWRAYAPRGANMEKLPWYLDGFLDHVSDDGHDDYDDDKNVENNVS</sequence>
<evidence type="ECO:0000313" key="1">
    <source>
        <dbReference type="EMBL" id="KAF5769481.1"/>
    </source>
</evidence>
<evidence type="ECO:0000313" key="2">
    <source>
        <dbReference type="EMBL" id="OTF98513.1"/>
    </source>
</evidence>
<proteinExistence type="predicted"/>
<dbReference type="InterPro" id="IPR029033">
    <property type="entry name" value="His_PPase_superfam"/>
</dbReference>
<dbReference type="Gramene" id="mRNA:HanXRQr2_Chr14g0648791">
    <property type="protein sequence ID" value="mRNA:HanXRQr2_Chr14g0648791"/>
    <property type="gene ID" value="HanXRQr2_Chr14g0648791"/>
</dbReference>
<organism evidence="2 3">
    <name type="scientific">Helianthus annuus</name>
    <name type="common">Common sunflower</name>
    <dbReference type="NCBI Taxonomy" id="4232"/>
    <lineage>
        <taxon>Eukaryota</taxon>
        <taxon>Viridiplantae</taxon>
        <taxon>Streptophyta</taxon>
        <taxon>Embryophyta</taxon>
        <taxon>Tracheophyta</taxon>
        <taxon>Spermatophyta</taxon>
        <taxon>Magnoliopsida</taxon>
        <taxon>eudicotyledons</taxon>
        <taxon>Gunneridae</taxon>
        <taxon>Pentapetalae</taxon>
        <taxon>asterids</taxon>
        <taxon>campanulids</taxon>
        <taxon>Asterales</taxon>
        <taxon>Asteraceae</taxon>
        <taxon>Asteroideae</taxon>
        <taxon>Heliantheae alliance</taxon>
        <taxon>Heliantheae</taxon>
        <taxon>Helianthus</taxon>
    </lineage>
</organism>
<dbReference type="Proteomes" id="UP000215914">
    <property type="component" value="Chromosome 14"/>
</dbReference>
<dbReference type="InParanoid" id="A0A251SIE6"/>
<reference evidence="1 3" key="1">
    <citation type="journal article" date="2017" name="Nature">
        <title>The sunflower genome provides insights into oil metabolism, flowering and Asterid evolution.</title>
        <authorList>
            <person name="Badouin H."/>
            <person name="Gouzy J."/>
            <person name="Grassa C.J."/>
            <person name="Murat F."/>
            <person name="Staton S.E."/>
            <person name="Cottret L."/>
            <person name="Lelandais-Briere C."/>
            <person name="Owens G.L."/>
            <person name="Carrere S."/>
            <person name="Mayjonade B."/>
            <person name="Legrand L."/>
            <person name="Gill N."/>
            <person name="Kane N.C."/>
            <person name="Bowers J.E."/>
            <person name="Hubner S."/>
            <person name="Bellec A."/>
            <person name="Berard A."/>
            <person name="Berges H."/>
            <person name="Blanchet N."/>
            <person name="Boniface M.C."/>
            <person name="Brunel D."/>
            <person name="Catrice O."/>
            <person name="Chaidir N."/>
            <person name="Claudel C."/>
            <person name="Donnadieu C."/>
            <person name="Faraut T."/>
            <person name="Fievet G."/>
            <person name="Helmstetter N."/>
            <person name="King M."/>
            <person name="Knapp S.J."/>
            <person name="Lai Z."/>
            <person name="Le Paslier M.C."/>
            <person name="Lippi Y."/>
            <person name="Lorenzon L."/>
            <person name="Mandel J.R."/>
            <person name="Marage G."/>
            <person name="Marchand G."/>
            <person name="Marquand E."/>
            <person name="Bret-Mestries E."/>
            <person name="Morien E."/>
            <person name="Nambeesan S."/>
            <person name="Nguyen T."/>
            <person name="Pegot-Espagnet P."/>
            <person name="Pouilly N."/>
            <person name="Raftis F."/>
            <person name="Sallet E."/>
            <person name="Schiex T."/>
            <person name="Thomas J."/>
            <person name="Vandecasteele C."/>
            <person name="Vares D."/>
            <person name="Vear F."/>
            <person name="Vautrin S."/>
            <person name="Crespi M."/>
            <person name="Mangin B."/>
            <person name="Burke J.M."/>
            <person name="Salse J."/>
            <person name="Munos S."/>
            <person name="Vincourt P."/>
            <person name="Rieseberg L.H."/>
            <person name="Langlade N.B."/>
        </authorList>
    </citation>
    <scope>NUCLEOTIDE SEQUENCE [LARGE SCALE GENOMIC DNA]</scope>
    <source>
        <strain evidence="3">cv. SF193</strain>
        <tissue evidence="1">Leaves</tissue>
    </source>
</reference>
<dbReference type="GO" id="GO:0016791">
    <property type="term" value="F:phosphatase activity"/>
    <property type="evidence" value="ECO:0000318"/>
    <property type="project" value="GO_Central"/>
</dbReference>
<reference evidence="2" key="2">
    <citation type="submission" date="2017-02" db="EMBL/GenBank/DDBJ databases">
        <title>Sunflower complete genome.</title>
        <authorList>
            <person name="Langlade N."/>
            <person name="Munos S."/>
        </authorList>
    </citation>
    <scope>NUCLEOTIDE SEQUENCE [LARGE SCALE GENOMIC DNA]</scope>
    <source>
        <tissue evidence="2">Leaves</tissue>
    </source>
</reference>
<dbReference type="STRING" id="4232.A0A251SIE6"/>
<dbReference type="SUPFAM" id="SSF53254">
    <property type="entry name" value="Phosphoglycerate mutase-like"/>
    <property type="match status" value="1"/>
</dbReference>
<dbReference type="EMBL" id="MNCJ02000329">
    <property type="protein sequence ID" value="KAF5769481.1"/>
    <property type="molecule type" value="Genomic_DNA"/>
</dbReference>
<reference evidence="1" key="3">
    <citation type="submission" date="2020-06" db="EMBL/GenBank/DDBJ databases">
        <title>Helianthus annuus Genome sequencing and assembly Release 2.</title>
        <authorList>
            <person name="Gouzy J."/>
            <person name="Langlade N."/>
            <person name="Munos S."/>
        </authorList>
    </citation>
    <scope>NUCLEOTIDE SEQUENCE</scope>
    <source>
        <tissue evidence="1">Leaves</tissue>
    </source>
</reference>
<name>A0A251SIE6_HELAN</name>
<dbReference type="Gene3D" id="3.40.50.1240">
    <property type="entry name" value="Phosphoglycerate mutase-like"/>
    <property type="match status" value="1"/>
</dbReference>
<protein>
    <submittedName>
        <fullName evidence="1 2">Histidine phosphatase superfamily</fullName>
    </submittedName>
</protein>
<dbReference type="PANTHER" id="PTHR46192">
    <property type="entry name" value="BROAD-RANGE ACID PHOSPHATASE DET1"/>
    <property type="match status" value="1"/>
</dbReference>
<dbReference type="EMBL" id="CM007903">
    <property type="protein sequence ID" value="OTF98513.1"/>
    <property type="molecule type" value="Genomic_DNA"/>
</dbReference>
<dbReference type="AlphaFoldDB" id="A0A251SIE6"/>
<keyword evidence="3" id="KW-1185">Reference proteome</keyword>
<accession>A0A251SIE6</accession>